<dbReference type="EMBL" id="DXHP01000007">
    <property type="protein sequence ID" value="HIW05762.1"/>
    <property type="molecule type" value="Genomic_DNA"/>
</dbReference>
<feature type="transmembrane region" description="Helical" evidence="7">
    <location>
        <begin position="137"/>
        <end position="166"/>
    </location>
</feature>
<reference evidence="8" key="2">
    <citation type="submission" date="2021-04" db="EMBL/GenBank/DDBJ databases">
        <authorList>
            <person name="Gilroy R."/>
        </authorList>
    </citation>
    <scope>NUCLEOTIDE SEQUENCE</scope>
    <source>
        <strain evidence="8">CHK160-9182</strain>
    </source>
</reference>
<dbReference type="SUPFAM" id="SSF161098">
    <property type="entry name" value="MetI-like"/>
    <property type="match status" value="1"/>
</dbReference>
<evidence type="ECO:0000256" key="7">
    <source>
        <dbReference type="SAM" id="Phobius"/>
    </source>
</evidence>
<reference evidence="8" key="1">
    <citation type="journal article" date="2021" name="PeerJ">
        <title>Extensive microbial diversity within the chicken gut microbiome revealed by metagenomics and culture.</title>
        <authorList>
            <person name="Gilroy R."/>
            <person name="Ravi A."/>
            <person name="Getino M."/>
            <person name="Pursley I."/>
            <person name="Horton D.L."/>
            <person name="Alikhan N.F."/>
            <person name="Baker D."/>
            <person name="Gharbi K."/>
            <person name="Hall N."/>
            <person name="Watson M."/>
            <person name="Adriaenssens E.M."/>
            <person name="Foster-Nyarko E."/>
            <person name="Jarju S."/>
            <person name="Secka A."/>
            <person name="Antonio M."/>
            <person name="Oren A."/>
            <person name="Chaudhuri R.R."/>
            <person name="La Ragione R."/>
            <person name="Hildebrand F."/>
            <person name="Pallen M.J."/>
        </authorList>
    </citation>
    <scope>NUCLEOTIDE SEQUENCE</scope>
    <source>
        <strain evidence="8">CHK160-9182</strain>
    </source>
</reference>
<organism evidence="8 9">
    <name type="scientific">Candidatus Ignatzschineria merdigallinarum</name>
    <dbReference type="NCBI Taxonomy" id="2838621"/>
    <lineage>
        <taxon>Bacteria</taxon>
        <taxon>Pseudomonadati</taxon>
        <taxon>Pseudomonadota</taxon>
        <taxon>Gammaproteobacteria</taxon>
        <taxon>Cardiobacteriales</taxon>
        <taxon>Ignatzschineriaceae</taxon>
        <taxon>Ignatzschineria</taxon>
    </lineage>
</organism>
<dbReference type="InterPro" id="IPR035906">
    <property type="entry name" value="MetI-like_sf"/>
</dbReference>
<name>A0A9D1TTE6_9GAMM</name>
<protein>
    <recommendedName>
        <fullName evidence="10">ABC transporter permease</fullName>
    </recommendedName>
</protein>
<dbReference type="PANTHER" id="PTHR30450">
    <property type="entry name" value="ABC TRANSPORTER PERMEASE"/>
    <property type="match status" value="1"/>
</dbReference>
<evidence type="ECO:0008006" key="10">
    <source>
        <dbReference type="Google" id="ProtNLM"/>
    </source>
</evidence>
<comment type="caution">
    <text evidence="8">The sequence shown here is derived from an EMBL/GenBank/DDBJ whole genome shotgun (WGS) entry which is preliminary data.</text>
</comment>
<keyword evidence="2" id="KW-0813">Transport</keyword>
<evidence type="ECO:0000313" key="9">
    <source>
        <dbReference type="Proteomes" id="UP000823934"/>
    </source>
</evidence>
<evidence type="ECO:0000256" key="6">
    <source>
        <dbReference type="ARBA" id="ARBA00023136"/>
    </source>
</evidence>
<evidence type="ECO:0000256" key="1">
    <source>
        <dbReference type="ARBA" id="ARBA00004651"/>
    </source>
</evidence>
<dbReference type="Gene3D" id="1.10.3720.10">
    <property type="entry name" value="MetI-like"/>
    <property type="match status" value="2"/>
</dbReference>
<keyword evidence="4 7" id="KW-0812">Transmembrane</keyword>
<dbReference type="GO" id="GO:0005886">
    <property type="term" value="C:plasma membrane"/>
    <property type="evidence" value="ECO:0007669"/>
    <property type="project" value="UniProtKB-SubCell"/>
</dbReference>
<feature type="transmembrane region" description="Helical" evidence="7">
    <location>
        <begin position="26"/>
        <end position="47"/>
    </location>
</feature>
<feature type="transmembrane region" description="Helical" evidence="7">
    <location>
        <begin position="59"/>
        <end position="84"/>
    </location>
</feature>
<comment type="subcellular location">
    <subcellularLocation>
        <location evidence="1">Cell membrane</location>
        <topology evidence="1">Multi-pass membrane protein</topology>
    </subcellularLocation>
</comment>
<dbReference type="AlphaFoldDB" id="A0A9D1TTE6"/>
<evidence type="ECO:0000256" key="5">
    <source>
        <dbReference type="ARBA" id="ARBA00022989"/>
    </source>
</evidence>
<evidence type="ECO:0000256" key="4">
    <source>
        <dbReference type="ARBA" id="ARBA00022692"/>
    </source>
</evidence>
<evidence type="ECO:0000256" key="2">
    <source>
        <dbReference type="ARBA" id="ARBA00022448"/>
    </source>
</evidence>
<dbReference type="Proteomes" id="UP000823934">
    <property type="component" value="Unassembled WGS sequence"/>
</dbReference>
<keyword evidence="5 7" id="KW-1133">Transmembrane helix</keyword>
<proteinExistence type="predicted"/>
<accession>A0A9D1TTE6</accession>
<keyword evidence="6 7" id="KW-0472">Membrane</keyword>
<dbReference type="InterPro" id="IPR051322">
    <property type="entry name" value="AA_ABC_Transporter_Permease"/>
</dbReference>
<feature type="transmembrane region" description="Helical" evidence="7">
    <location>
        <begin position="90"/>
        <end position="117"/>
    </location>
</feature>
<feature type="transmembrane region" description="Helical" evidence="7">
    <location>
        <begin position="172"/>
        <end position="195"/>
    </location>
</feature>
<evidence type="ECO:0000256" key="3">
    <source>
        <dbReference type="ARBA" id="ARBA00022475"/>
    </source>
</evidence>
<sequence length="251" mass="27345">MEAILDVINTHEALIYSEFEATIEMLSGAIFIAIIAGFFIGITLYNLKRVNGFISFLTLPLRIAMFVLGGYPVIALAVLLVPFLQSQVGTIIGIAAAQPILMISGAFYFATLLYHAFANTDDEDGIAGKVIKSLRSLVLMLISSSAVLGMIGMGGLGGILLNYGFFRFDYPFAIVIAVIYAVMVLVVEFAALLLLTIMSPVRTVKATQKAEKIARTVNIEKTDREKAQTVTQEPQSTTAKQIDIDSLIRRR</sequence>
<evidence type="ECO:0000313" key="8">
    <source>
        <dbReference type="EMBL" id="HIW05762.1"/>
    </source>
</evidence>
<dbReference type="GO" id="GO:0048473">
    <property type="term" value="P:D-methionine transmembrane transport"/>
    <property type="evidence" value="ECO:0007669"/>
    <property type="project" value="TreeGrafter"/>
</dbReference>
<dbReference type="PANTHER" id="PTHR30450:SF1">
    <property type="entry name" value="D-METHIONINE TRANSPORT SYSTEM PERMEASE PROTEIN METI-RELATED"/>
    <property type="match status" value="1"/>
</dbReference>
<gene>
    <name evidence="8" type="ORF">H9889_00315</name>
</gene>
<keyword evidence="3" id="KW-1003">Cell membrane</keyword>